<dbReference type="InterPro" id="IPR029063">
    <property type="entry name" value="SAM-dependent_MTases_sf"/>
</dbReference>
<evidence type="ECO:0000256" key="6">
    <source>
        <dbReference type="ARBA" id="ARBA00022884"/>
    </source>
</evidence>
<dbReference type="PROSITE" id="PS01153">
    <property type="entry name" value="NOL1_NOP2_SUN"/>
    <property type="match status" value="1"/>
</dbReference>
<dbReference type="InterPro" id="IPR031341">
    <property type="entry name" value="Methyltr_RsmF_N"/>
</dbReference>
<gene>
    <name evidence="9" type="ORF">UR61_C0033G0001</name>
</gene>
<dbReference type="PATRIC" id="fig|1619093.3.peg.359"/>
<name>A0A0G0ECJ6_9BACT</name>
<evidence type="ECO:0000256" key="7">
    <source>
        <dbReference type="PROSITE-ProRule" id="PRU01023"/>
    </source>
</evidence>
<dbReference type="GO" id="GO:0003723">
    <property type="term" value="F:RNA binding"/>
    <property type="evidence" value="ECO:0007669"/>
    <property type="project" value="UniProtKB-UniRule"/>
</dbReference>
<keyword evidence="2" id="KW-0963">Cytoplasm</keyword>
<evidence type="ECO:0000256" key="3">
    <source>
        <dbReference type="ARBA" id="ARBA00022603"/>
    </source>
</evidence>
<dbReference type="GO" id="GO:0008757">
    <property type="term" value="F:S-adenosylmethionine-dependent methyltransferase activity"/>
    <property type="evidence" value="ECO:0007669"/>
    <property type="project" value="InterPro"/>
</dbReference>
<dbReference type="GO" id="GO:0008173">
    <property type="term" value="F:RNA methyltransferase activity"/>
    <property type="evidence" value="ECO:0007669"/>
    <property type="project" value="InterPro"/>
</dbReference>
<feature type="binding site" evidence="7">
    <location>
        <position position="189"/>
    </location>
    <ligand>
        <name>S-adenosyl-L-methionine</name>
        <dbReference type="ChEBI" id="CHEBI:59789"/>
    </ligand>
</feature>
<dbReference type="InterPro" id="IPR011023">
    <property type="entry name" value="Nop2p"/>
</dbReference>
<dbReference type="Pfam" id="PF01189">
    <property type="entry name" value="Methyltr_RsmB-F"/>
    <property type="match status" value="1"/>
</dbReference>
<dbReference type="InterPro" id="IPR023267">
    <property type="entry name" value="RCMT"/>
</dbReference>
<accession>A0A0G0ECJ6</accession>
<feature type="binding site" evidence="7">
    <location>
        <begin position="138"/>
        <end position="144"/>
    </location>
    <ligand>
        <name>S-adenosyl-L-methionine</name>
        <dbReference type="ChEBI" id="CHEBI:59789"/>
    </ligand>
</feature>
<feature type="active site" description="Nucleophile" evidence="7">
    <location>
        <position position="261"/>
    </location>
</feature>
<dbReference type="PROSITE" id="PS51686">
    <property type="entry name" value="SAM_MT_RSMB_NOP"/>
    <property type="match status" value="1"/>
</dbReference>
<keyword evidence="3 7" id="KW-0489">Methyltransferase</keyword>
<evidence type="ECO:0000256" key="2">
    <source>
        <dbReference type="ARBA" id="ARBA00022490"/>
    </source>
</evidence>
<dbReference type="SUPFAM" id="SSF53335">
    <property type="entry name" value="S-adenosyl-L-methionine-dependent methyltransferases"/>
    <property type="match status" value="1"/>
</dbReference>
<keyword evidence="6 7" id="KW-0694">RNA-binding</keyword>
<evidence type="ECO:0000256" key="5">
    <source>
        <dbReference type="ARBA" id="ARBA00022691"/>
    </source>
</evidence>
<reference evidence="9" key="1">
    <citation type="journal article" date="2015" name="Nature">
        <title>rRNA introns, odd ribosomes, and small enigmatic genomes across a large radiation of phyla.</title>
        <authorList>
            <person name="Brown C.T."/>
            <person name="Hug L.A."/>
            <person name="Thomas B.C."/>
            <person name="Sharon I."/>
            <person name="Castelle C.J."/>
            <person name="Singh A."/>
            <person name="Wilkins M.J."/>
            <person name="Williams K.H."/>
            <person name="Banfield J.F."/>
        </authorList>
    </citation>
    <scope>NUCLEOTIDE SEQUENCE [LARGE SCALE GENOMIC DNA]</scope>
</reference>
<sequence>MRKPTRTNYRKPRNFVKQNNKDRFFTKDDIFISRIASILLIPKDKVESLFYQRAITTIRLNPLKGNTETTKRSLQEKDLELQEVPYVKDTYFVLNMDKSEISQTEEYQDGKFYIQNLSSILAALVLDPKPGEKVLDMCAAPGSKTTHLSALMNNKGMLIANDSDVARVSSLKNVIEQFGAKNAKATLSDATDFGHKYPEYFDKILLDAPCSGEGMIYMRGEKPLRFWSIDKIKRCSYIQRDLILSAFRALKTGGTMVYSTCTLEPEENEGVITFLLDHFPNAQVEETGLHYDKGITKWSGNIYNPKVRKTTRLLPSSKMMAFYIAKIKK</sequence>
<proteinExistence type="inferred from homology"/>
<dbReference type="NCBIfam" id="TIGR00446">
    <property type="entry name" value="nop2p"/>
    <property type="match status" value="1"/>
</dbReference>
<dbReference type="PANTHER" id="PTHR22807">
    <property type="entry name" value="NOP2 YEAST -RELATED NOL1/NOP2/FMU SUN DOMAIN-CONTAINING"/>
    <property type="match status" value="1"/>
</dbReference>
<comment type="similarity">
    <text evidence="1 7">Belongs to the class I-like SAM-binding methyltransferase superfamily. RsmB/NOP family.</text>
</comment>
<dbReference type="Pfam" id="PF17125">
    <property type="entry name" value="Methyltr_RsmF_N"/>
    <property type="match status" value="1"/>
</dbReference>
<protein>
    <recommendedName>
        <fullName evidence="8">SAM-dependent MTase RsmB/NOP-type domain-containing protein</fullName>
    </recommendedName>
</protein>
<evidence type="ECO:0000256" key="4">
    <source>
        <dbReference type="ARBA" id="ARBA00022679"/>
    </source>
</evidence>
<dbReference type="GO" id="GO:0006396">
    <property type="term" value="P:RNA processing"/>
    <property type="evidence" value="ECO:0007669"/>
    <property type="project" value="InterPro"/>
</dbReference>
<dbReference type="Gene3D" id="3.40.50.150">
    <property type="entry name" value="Vaccinia Virus protein VP39"/>
    <property type="match status" value="1"/>
</dbReference>
<dbReference type="InterPro" id="IPR049560">
    <property type="entry name" value="MeTrfase_RsmB-F_NOP2_cat"/>
</dbReference>
<evidence type="ECO:0000256" key="1">
    <source>
        <dbReference type="ARBA" id="ARBA00007494"/>
    </source>
</evidence>
<dbReference type="InterPro" id="IPR001678">
    <property type="entry name" value="MeTrfase_RsmB-F_NOP2_dom"/>
</dbReference>
<dbReference type="PRINTS" id="PR02008">
    <property type="entry name" value="RCMTFAMILY"/>
</dbReference>
<dbReference type="GO" id="GO:0001510">
    <property type="term" value="P:RNA methylation"/>
    <property type="evidence" value="ECO:0007669"/>
    <property type="project" value="InterPro"/>
</dbReference>
<dbReference type="InterPro" id="IPR018314">
    <property type="entry name" value="RsmB/NOL1/NOP2-like_CS"/>
</dbReference>
<evidence type="ECO:0000259" key="8">
    <source>
        <dbReference type="PROSITE" id="PS51686"/>
    </source>
</evidence>
<dbReference type="Proteomes" id="UP000033866">
    <property type="component" value="Unassembled WGS sequence"/>
</dbReference>
<dbReference type="AlphaFoldDB" id="A0A0G0ECJ6"/>
<organism evidence="9">
    <name type="scientific">candidate division WS6 bacterium GW2011_GWE1_34_7</name>
    <dbReference type="NCBI Taxonomy" id="1619093"/>
    <lineage>
        <taxon>Bacteria</taxon>
        <taxon>Candidatus Dojkabacteria</taxon>
    </lineage>
</organism>
<keyword evidence="5 7" id="KW-0949">S-adenosyl-L-methionine</keyword>
<feature type="domain" description="SAM-dependent MTase RsmB/NOP-type" evidence="8">
    <location>
        <begin position="46"/>
        <end position="329"/>
    </location>
</feature>
<dbReference type="EMBL" id="LBPV01000033">
    <property type="protein sequence ID" value="KKP65112.1"/>
    <property type="molecule type" value="Genomic_DNA"/>
</dbReference>
<evidence type="ECO:0000313" key="9">
    <source>
        <dbReference type="EMBL" id="KKP65112.1"/>
    </source>
</evidence>
<feature type="binding site" evidence="7">
    <location>
        <position position="162"/>
    </location>
    <ligand>
        <name>S-adenosyl-L-methionine</name>
        <dbReference type="ChEBI" id="CHEBI:59789"/>
    </ligand>
</feature>
<feature type="binding site" evidence="7">
    <location>
        <position position="207"/>
    </location>
    <ligand>
        <name>S-adenosyl-L-methionine</name>
        <dbReference type="ChEBI" id="CHEBI:59789"/>
    </ligand>
</feature>
<dbReference type="Gene3D" id="3.30.70.1170">
    <property type="entry name" value="Sun protein, domain 3"/>
    <property type="match status" value="1"/>
</dbReference>
<comment type="caution">
    <text evidence="9">The sequence shown here is derived from an EMBL/GenBank/DDBJ whole genome shotgun (WGS) entry which is preliminary data.</text>
</comment>
<dbReference type="PANTHER" id="PTHR22807:SF30">
    <property type="entry name" value="28S RRNA (CYTOSINE(4447)-C(5))-METHYLTRANSFERASE-RELATED"/>
    <property type="match status" value="1"/>
</dbReference>
<keyword evidence="4 7" id="KW-0808">Transferase</keyword>
<feature type="non-terminal residue" evidence="9">
    <location>
        <position position="329"/>
    </location>
</feature>